<keyword evidence="5 7" id="KW-0472">Membrane</keyword>
<proteinExistence type="predicted"/>
<comment type="caution">
    <text evidence="8">The sequence shown here is derived from an EMBL/GenBank/DDBJ whole genome shotgun (WGS) entry which is preliminary data.</text>
</comment>
<dbReference type="GO" id="GO:0005886">
    <property type="term" value="C:plasma membrane"/>
    <property type="evidence" value="ECO:0007669"/>
    <property type="project" value="UniProtKB-SubCell"/>
</dbReference>
<feature type="transmembrane region" description="Helical" evidence="7">
    <location>
        <begin position="49"/>
        <end position="69"/>
    </location>
</feature>
<feature type="region of interest" description="Disordered" evidence="6">
    <location>
        <begin position="294"/>
        <end position="375"/>
    </location>
</feature>
<keyword evidence="3 7" id="KW-0812">Transmembrane</keyword>
<evidence type="ECO:0000256" key="2">
    <source>
        <dbReference type="ARBA" id="ARBA00022475"/>
    </source>
</evidence>
<evidence type="ECO:0000256" key="4">
    <source>
        <dbReference type="ARBA" id="ARBA00022989"/>
    </source>
</evidence>
<dbReference type="AlphaFoldDB" id="A0A561ECP3"/>
<dbReference type="RefSeq" id="WP_170226465.1">
    <property type="nucleotide sequence ID" value="NZ_VIVQ01000001.1"/>
</dbReference>
<sequence length="375" mass="39235">MSPLSASSWLTAWTFSPFGVVLAIILLVPYVAGLLAARRRGHSWPWWRTASYLVLGVGTLLYVTCGPVGVYRDTFFWMFAAQVAVVGSVTPAGLAIGDPIGLFSAATGRTDTWVHRAVRSPVARFFMFPLVSTALDLGGILAVFYTGYAKAAIDSDLVGALLLLQLLFVGLIFVLPVLADDLLPRWATPPVRTFLAFLDGLVDAIPGVLLMTANSLLVPSFPGFSEHAAHLRDGISASLDQQYAGGALLVVAETIGLPMLGAVFAEWLRADAAEARAADALLDARDAADAAAAAGGITRSGSSRMSGSSSRSGDPGSGPRMPGGAGVDSDAPDLPEPDAAAPPESAPAGAQQPWWLTDPRMADRFGHSRHDPDSP</sequence>
<feature type="transmembrane region" description="Helical" evidence="7">
    <location>
        <begin position="191"/>
        <end position="213"/>
    </location>
</feature>
<evidence type="ECO:0000313" key="9">
    <source>
        <dbReference type="Proteomes" id="UP000318297"/>
    </source>
</evidence>
<feature type="transmembrane region" description="Helical" evidence="7">
    <location>
        <begin position="243"/>
        <end position="268"/>
    </location>
</feature>
<evidence type="ECO:0000256" key="5">
    <source>
        <dbReference type="ARBA" id="ARBA00023136"/>
    </source>
</evidence>
<protein>
    <submittedName>
        <fullName evidence="8">Putative copper resistance protein D</fullName>
    </submittedName>
</protein>
<keyword evidence="4 7" id="KW-1133">Transmembrane helix</keyword>
<comment type="subcellular location">
    <subcellularLocation>
        <location evidence="1">Cell membrane</location>
        <topology evidence="1">Multi-pass membrane protein</topology>
    </subcellularLocation>
</comment>
<reference evidence="8 9" key="1">
    <citation type="submission" date="2019-06" db="EMBL/GenBank/DDBJ databases">
        <title>Sequencing the genomes of 1000 actinobacteria strains.</title>
        <authorList>
            <person name="Klenk H.-P."/>
        </authorList>
    </citation>
    <scope>NUCLEOTIDE SEQUENCE [LARGE SCALE GENOMIC DNA]</scope>
    <source>
        <strain evidence="8 9">DSM 19560</strain>
    </source>
</reference>
<feature type="transmembrane region" description="Helical" evidence="7">
    <location>
        <begin position="75"/>
        <end position="96"/>
    </location>
</feature>
<dbReference type="Proteomes" id="UP000318297">
    <property type="component" value="Unassembled WGS sequence"/>
</dbReference>
<name>A0A561ECP3_9MICO</name>
<dbReference type="Pfam" id="PF09678">
    <property type="entry name" value="Caa3_CtaG"/>
    <property type="match status" value="1"/>
</dbReference>
<evidence type="ECO:0000256" key="3">
    <source>
        <dbReference type="ARBA" id="ARBA00022692"/>
    </source>
</evidence>
<accession>A0A561ECP3</accession>
<dbReference type="EMBL" id="VIVQ01000001">
    <property type="protein sequence ID" value="TWE13385.1"/>
    <property type="molecule type" value="Genomic_DNA"/>
</dbReference>
<evidence type="ECO:0000256" key="1">
    <source>
        <dbReference type="ARBA" id="ARBA00004651"/>
    </source>
</evidence>
<evidence type="ECO:0000256" key="7">
    <source>
        <dbReference type="SAM" id="Phobius"/>
    </source>
</evidence>
<feature type="transmembrane region" description="Helical" evidence="7">
    <location>
        <begin position="12"/>
        <end position="37"/>
    </location>
</feature>
<evidence type="ECO:0000256" key="6">
    <source>
        <dbReference type="SAM" id="MobiDB-lite"/>
    </source>
</evidence>
<feature type="compositionally biased region" description="Low complexity" evidence="6">
    <location>
        <begin position="337"/>
        <end position="353"/>
    </location>
</feature>
<organism evidence="8 9">
    <name type="scientific">Rudaeicoccus suwonensis</name>
    <dbReference type="NCBI Taxonomy" id="657409"/>
    <lineage>
        <taxon>Bacteria</taxon>
        <taxon>Bacillati</taxon>
        <taxon>Actinomycetota</taxon>
        <taxon>Actinomycetes</taxon>
        <taxon>Micrococcales</taxon>
        <taxon>Dermacoccaceae</taxon>
        <taxon>Rudaeicoccus</taxon>
    </lineage>
</organism>
<gene>
    <name evidence="8" type="ORF">BKA23_2215</name>
</gene>
<evidence type="ECO:0000313" key="8">
    <source>
        <dbReference type="EMBL" id="TWE13385.1"/>
    </source>
</evidence>
<feature type="transmembrane region" description="Helical" evidence="7">
    <location>
        <begin position="125"/>
        <end position="145"/>
    </location>
</feature>
<feature type="transmembrane region" description="Helical" evidence="7">
    <location>
        <begin position="157"/>
        <end position="179"/>
    </location>
</feature>
<feature type="compositionally biased region" description="Basic and acidic residues" evidence="6">
    <location>
        <begin position="360"/>
        <end position="375"/>
    </location>
</feature>
<keyword evidence="9" id="KW-1185">Reference proteome</keyword>
<keyword evidence="2" id="KW-1003">Cell membrane</keyword>
<dbReference type="InterPro" id="IPR019108">
    <property type="entry name" value="Caa3_assmbl_CtaG-rel"/>
</dbReference>
<feature type="compositionally biased region" description="Low complexity" evidence="6">
    <location>
        <begin position="294"/>
        <end position="320"/>
    </location>
</feature>